<keyword evidence="1" id="KW-0812">Transmembrane</keyword>
<dbReference type="EMBL" id="CAMGYJ010000007">
    <property type="protein sequence ID" value="CAI0445517.1"/>
    <property type="molecule type" value="Genomic_DNA"/>
</dbReference>
<keyword evidence="3" id="KW-1185">Reference proteome</keyword>
<gene>
    <name evidence="2" type="ORF">LITE_LOCUS28604</name>
</gene>
<keyword evidence="1" id="KW-1133">Transmembrane helix</keyword>
<evidence type="ECO:0000313" key="2">
    <source>
        <dbReference type="EMBL" id="CAI0445517.1"/>
    </source>
</evidence>
<accession>A0AAV0MGU8</accession>
<keyword evidence="1" id="KW-0472">Membrane</keyword>
<dbReference type="AlphaFoldDB" id="A0AAV0MGU8"/>
<evidence type="ECO:0000256" key="1">
    <source>
        <dbReference type="SAM" id="Phobius"/>
    </source>
</evidence>
<evidence type="ECO:0000313" key="3">
    <source>
        <dbReference type="Proteomes" id="UP001154282"/>
    </source>
</evidence>
<protein>
    <submittedName>
        <fullName evidence="2">Uncharacterized protein</fullName>
    </submittedName>
</protein>
<reference evidence="2" key="1">
    <citation type="submission" date="2022-08" db="EMBL/GenBank/DDBJ databases">
        <authorList>
            <person name="Gutierrez-Valencia J."/>
        </authorList>
    </citation>
    <scope>NUCLEOTIDE SEQUENCE</scope>
</reference>
<sequence length="102" mass="11840">YGPAPEYSARLDFVLFLLNSSLSSTVGSKLKPSLLPWNHLLRHRRRRRLCIHRHICSRCLVSIVVYDGSSVAIVFHFLDFINFFLEKFSFAKACELQLGLWN</sequence>
<feature type="non-terminal residue" evidence="2">
    <location>
        <position position="1"/>
    </location>
</feature>
<comment type="caution">
    <text evidence="2">The sequence shown here is derived from an EMBL/GenBank/DDBJ whole genome shotgun (WGS) entry which is preliminary data.</text>
</comment>
<proteinExistence type="predicted"/>
<organism evidence="2 3">
    <name type="scientific">Linum tenue</name>
    <dbReference type="NCBI Taxonomy" id="586396"/>
    <lineage>
        <taxon>Eukaryota</taxon>
        <taxon>Viridiplantae</taxon>
        <taxon>Streptophyta</taxon>
        <taxon>Embryophyta</taxon>
        <taxon>Tracheophyta</taxon>
        <taxon>Spermatophyta</taxon>
        <taxon>Magnoliopsida</taxon>
        <taxon>eudicotyledons</taxon>
        <taxon>Gunneridae</taxon>
        <taxon>Pentapetalae</taxon>
        <taxon>rosids</taxon>
        <taxon>fabids</taxon>
        <taxon>Malpighiales</taxon>
        <taxon>Linaceae</taxon>
        <taxon>Linum</taxon>
    </lineage>
</organism>
<feature type="transmembrane region" description="Helical" evidence="1">
    <location>
        <begin position="55"/>
        <end position="78"/>
    </location>
</feature>
<dbReference type="Proteomes" id="UP001154282">
    <property type="component" value="Unassembled WGS sequence"/>
</dbReference>
<name>A0AAV0MGU8_9ROSI</name>